<gene>
    <name evidence="6" type="ORF">J2S07_001311</name>
</gene>
<keyword evidence="2 4" id="KW-0862">Zinc</keyword>
<dbReference type="InterPro" id="IPR036291">
    <property type="entry name" value="NAD(P)-bd_dom_sf"/>
</dbReference>
<proteinExistence type="inferred from homology"/>
<protein>
    <submittedName>
        <fullName evidence="6">2-desacetyl-2-hydroxyethyl bacteriochlorophyllide A dehydrogenase</fullName>
    </submittedName>
</protein>
<evidence type="ECO:0000313" key="7">
    <source>
        <dbReference type="Proteomes" id="UP001231362"/>
    </source>
</evidence>
<keyword evidence="3" id="KW-0560">Oxidoreductase</keyword>
<sequence length="346" mass="37232">MKAVVKTRPEPGFVEVMDVPIPQIKPDEVLVKIHASGVCGTDILLADWRYTGRRPVNPPIILGHEGSGEIVEVGANVKHLKVGDRVGMEALIGCGHCHFCKKGYMNLCPNWNHLGIDFDGTFAEYIAFPAVGIHVLPNSITYDEAAFLEPISIVAHALENNPITVGDTVAIVGPGPLGLFSIQAARAAGAARIIVVGTSSDQKRLEIAKELGADYCLSNGDTDAFQTVKELTNGIGADVILEAGGTGRSIEQAIAMASGLGQVFLMGFGTESTINPLTQIVRQDLTVKGVVGSRPIHYETVNRWLENKTIRLDHMVTHTFGFDEAHKAFELLKCKEAGKVLFKTDL</sequence>
<evidence type="ECO:0000256" key="1">
    <source>
        <dbReference type="ARBA" id="ARBA00022723"/>
    </source>
</evidence>
<dbReference type="InterPro" id="IPR020843">
    <property type="entry name" value="ER"/>
</dbReference>
<comment type="caution">
    <text evidence="6">The sequence shown here is derived from an EMBL/GenBank/DDBJ whole genome shotgun (WGS) entry which is preliminary data.</text>
</comment>
<dbReference type="InterPro" id="IPR002328">
    <property type="entry name" value="ADH_Zn_CS"/>
</dbReference>
<evidence type="ECO:0000256" key="2">
    <source>
        <dbReference type="ARBA" id="ARBA00022833"/>
    </source>
</evidence>
<dbReference type="SMART" id="SM00829">
    <property type="entry name" value="PKS_ER"/>
    <property type="match status" value="1"/>
</dbReference>
<dbReference type="Gene3D" id="3.40.50.720">
    <property type="entry name" value="NAD(P)-binding Rossmann-like Domain"/>
    <property type="match status" value="1"/>
</dbReference>
<feature type="domain" description="Enoyl reductase (ER)" evidence="5">
    <location>
        <begin position="12"/>
        <end position="342"/>
    </location>
</feature>
<comment type="cofactor">
    <cofactor evidence="4">
        <name>Zn(2+)</name>
        <dbReference type="ChEBI" id="CHEBI:29105"/>
    </cofactor>
</comment>
<dbReference type="InterPro" id="IPR050129">
    <property type="entry name" value="Zn_alcohol_dh"/>
</dbReference>
<dbReference type="PANTHER" id="PTHR43401:SF2">
    <property type="entry name" value="L-THREONINE 3-DEHYDROGENASE"/>
    <property type="match status" value="1"/>
</dbReference>
<organism evidence="6 7">
    <name type="scientific">Anoxybacillus andreesenii</name>
    <dbReference type="NCBI Taxonomy" id="1325932"/>
    <lineage>
        <taxon>Bacteria</taxon>
        <taxon>Bacillati</taxon>
        <taxon>Bacillota</taxon>
        <taxon>Bacilli</taxon>
        <taxon>Bacillales</taxon>
        <taxon>Anoxybacillaceae</taxon>
        <taxon>Anoxybacillus</taxon>
    </lineage>
</organism>
<evidence type="ECO:0000313" key="6">
    <source>
        <dbReference type="EMBL" id="MDQ0155007.1"/>
    </source>
</evidence>
<keyword evidence="1 4" id="KW-0479">Metal-binding</keyword>
<dbReference type="PANTHER" id="PTHR43401">
    <property type="entry name" value="L-THREONINE 3-DEHYDROGENASE"/>
    <property type="match status" value="1"/>
</dbReference>
<dbReference type="PROSITE" id="PS00059">
    <property type="entry name" value="ADH_ZINC"/>
    <property type="match status" value="1"/>
</dbReference>
<dbReference type="InterPro" id="IPR011032">
    <property type="entry name" value="GroES-like_sf"/>
</dbReference>
<evidence type="ECO:0000256" key="3">
    <source>
        <dbReference type="ARBA" id="ARBA00023002"/>
    </source>
</evidence>
<dbReference type="SUPFAM" id="SSF51735">
    <property type="entry name" value="NAD(P)-binding Rossmann-fold domains"/>
    <property type="match status" value="1"/>
</dbReference>
<dbReference type="InterPro" id="IPR013149">
    <property type="entry name" value="ADH-like_C"/>
</dbReference>
<accession>A0ABT9V228</accession>
<dbReference type="Pfam" id="PF00107">
    <property type="entry name" value="ADH_zinc_N"/>
    <property type="match status" value="1"/>
</dbReference>
<dbReference type="SUPFAM" id="SSF50129">
    <property type="entry name" value="GroES-like"/>
    <property type="match status" value="1"/>
</dbReference>
<reference evidence="6 7" key="1">
    <citation type="submission" date="2023-07" db="EMBL/GenBank/DDBJ databases">
        <title>Genomic Encyclopedia of Type Strains, Phase IV (KMG-IV): sequencing the most valuable type-strain genomes for metagenomic binning, comparative biology and taxonomic classification.</title>
        <authorList>
            <person name="Goeker M."/>
        </authorList>
    </citation>
    <scope>NUCLEOTIDE SEQUENCE [LARGE SCALE GENOMIC DNA]</scope>
    <source>
        <strain evidence="6 7">DSM 23948</strain>
    </source>
</reference>
<comment type="similarity">
    <text evidence="4">Belongs to the zinc-containing alcohol dehydrogenase family.</text>
</comment>
<dbReference type="InterPro" id="IPR013154">
    <property type="entry name" value="ADH-like_N"/>
</dbReference>
<name>A0ABT9V228_9BACL</name>
<dbReference type="Proteomes" id="UP001231362">
    <property type="component" value="Unassembled WGS sequence"/>
</dbReference>
<dbReference type="Gene3D" id="3.90.180.10">
    <property type="entry name" value="Medium-chain alcohol dehydrogenases, catalytic domain"/>
    <property type="match status" value="1"/>
</dbReference>
<dbReference type="RefSeq" id="WP_307149590.1">
    <property type="nucleotide sequence ID" value="NZ_JAUSTU010000005.1"/>
</dbReference>
<evidence type="ECO:0000256" key="4">
    <source>
        <dbReference type="RuleBase" id="RU361277"/>
    </source>
</evidence>
<dbReference type="Pfam" id="PF08240">
    <property type="entry name" value="ADH_N"/>
    <property type="match status" value="1"/>
</dbReference>
<evidence type="ECO:0000259" key="5">
    <source>
        <dbReference type="SMART" id="SM00829"/>
    </source>
</evidence>
<dbReference type="EMBL" id="JAUSTU010000005">
    <property type="protein sequence ID" value="MDQ0155007.1"/>
    <property type="molecule type" value="Genomic_DNA"/>
</dbReference>
<keyword evidence="7" id="KW-1185">Reference proteome</keyword>